<dbReference type="PROSITE" id="PS50021">
    <property type="entry name" value="CH"/>
    <property type="match status" value="1"/>
</dbReference>
<feature type="domain" description="DH" evidence="14">
    <location>
        <begin position="199"/>
        <end position="377"/>
    </location>
</feature>
<dbReference type="Gene3D" id="1.20.900.10">
    <property type="entry name" value="Dbl homology (DH) domain"/>
    <property type="match status" value="1"/>
</dbReference>
<dbReference type="CDD" id="cd00160">
    <property type="entry name" value="RhoGEF"/>
    <property type="match status" value="1"/>
</dbReference>
<dbReference type="SMART" id="SM00109">
    <property type="entry name" value="C1"/>
    <property type="match status" value="1"/>
</dbReference>
<evidence type="ECO:0000259" key="12">
    <source>
        <dbReference type="PROSITE" id="PS50002"/>
    </source>
</evidence>
<dbReference type="InterPro" id="IPR011993">
    <property type="entry name" value="PH-like_dom_sf"/>
</dbReference>
<feature type="domain" description="SH3" evidence="12">
    <location>
        <begin position="600"/>
        <end position="668"/>
    </location>
</feature>
<keyword evidence="3" id="KW-0344">Guanine-nucleotide releasing factor</keyword>
<keyword evidence="5" id="KW-0677">Repeat</keyword>
<dbReference type="Gene3D" id="3.30.60.20">
    <property type="match status" value="1"/>
</dbReference>
<dbReference type="InterPro" id="IPR002219">
    <property type="entry name" value="PKC_DAG/PE"/>
</dbReference>
<dbReference type="PANTHER" id="PTHR45818:SF3">
    <property type="entry name" value="PROTEIN VAV"/>
    <property type="match status" value="1"/>
</dbReference>
<dbReference type="InterPro" id="IPR036028">
    <property type="entry name" value="SH3-like_dom_sf"/>
</dbReference>
<evidence type="ECO:0000259" key="16">
    <source>
        <dbReference type="PROSITE" id="PS50081"/>
    </source>
</evidence>
<evidence type="ECO:0000256" key="8">
    <source>
        <dbReference type="ARBA" id="ARBA00022999"/>
    </source>
</evidence>
<dbReference type="PANTHER" id="PTHR45818">
    <property type="entry name" value="PROTEIN VAV"/>
    <property type="match status" value="1"/>
</dbReference>
<dbReference type="InterPro" id="IPR037832">
    <property type="entry name" value="PH_Vav"/>
</dbReference>
<dbReference type="Pfam" id="PF00130">
    <property type="entry name" value="C1_1"/>
    <property type="match status" value="1"/>
</dbReference>
<evidence type="ECO:0000256" key="6">
    <source>
        <dbReference type="ARBA" id="ARBA00022771"/>
    </source>
</evidence>
<dbReference type="FunFam" id="1.10.418.10:FF:000019">
    <property type="entry name" value="Vav guanine nucleotide exchange factor 2"/>
    <property type="match status" value="1"/>
</dbReference>
<proteinExistence type="predicted"/>
<accession>A0A1S6LNP8</accession>
<keyword evidence="2" id="KW-0597">Phosphoprotein</keyword>
<dbReference type="GO" id="GO:0016477">
    <property type="term" value="P:cell migration"/>
    <property type="evidence" value="ECO:0007669"/>
    <property type="project" value="TreeGrafter"/>
</dbReference>
<dbReference type="Gene3D" id="2.30.30.40">
    <property type="entry name" value="SH3 Domains"/>
    <property type="match status" value="2"/>
</dbReference>
<dbReference type="PROSITE" id="PS50081">
    <property type="entry name" value="ZF_DAG_PE_2"/>
    <property type="match status" value="1"/>
</dbReference>
<dbReference type="SMART" id="SM00033">
    <property type="entry name" value="CH"/>
    <property type="match status" value="1"/>
</dbReference>
<dbReference type="InterPro" id="IPR001849">
    <property type="entry name" value="PH_domain"/>
</dbReference>
<dbReference type="Pfam" id="PF07653">
    <property type="entry name" value="SH3_2"/>
    <property type="match status" value="2"/>
</dbReference>
<evidence type="ECO:0000259" key="13">
    <source>
        <dbReference type="PROSITE" id="PS50003"/>
    </source>
</evidence>
<evidence type="ECO:0000256" key="4">
    <source>
        <dbReference type="ARBA" id="ARBA00022723"/>
    </source>
</evidence>
<name>A0A1S6LNP8_LETCA</name>
<dbReference type="CDD" id="cd01223">
    <property type="entry name" value="PH_Vav"/>
    <property type="match status" value="1"/>
</dbReference>
<dbReference type="PROSITE" id="PS50001">
    <property type="entry name" value="SH2"/>
    <property type="match status" value="1"/>
</dbReference>
<dbReference type="InterPro" id="IPR001331">
    <property type="entry name" value="GDS_CDC24_CS"/>
</dbReference>
<dbReference type="InterPro" id="IPR036860">
    <property type="entry name" value="SH2_dom_sf"/>
</dbReference>
<dbReference type="Pfam" id="PF11971">
    <property type="entry name" value="CAMSAP_CH"/>
    <property type="match status" value="1"/>
</dbReference>
<dbReference type="EMBL" id="KX911208">
    <property type="protein sequence ID" value="AQT39610.1"/>
    <property type="molecule type" value="Genomic_DNA"/>
</dbReference>
<dbReference type="SUPFAM" id="SSF55550">
    <property type="entry name" value="SH2 domain"/>
    <property type="match status" value="1"/>
</dbReference>
<dbReference type="Pfam" id="PF22697">
    <property type="entry name" value="SOS1_NGEF_PH"/>
    <property type="match status" value="1"/>
</dbReference>
<dbReference type="SUPFAM" id="SSF48065">
    <property type="entry name" value="DBL homology domain (DH-domain)"/>
    <property type="match status" value="1"/>
</dbReference>
<dbReference type="InterPro" id="IPR035899">
    <property type="entry name" value="DBL_dom_sf"/>
</dbReference>
<dbReference type="SUPFAM" id="SSF50044">
    <property type="entry name" value="SH3-domain"/>
    <property type="match status" value="2"/>
</dbReference>
<dbReference type="PROSITE" id="PS00479">
    <property type="entry name" value="ZF_DAG_PE_1"/>
    <property type="match status" value="1"/>
</dbReference>
<dbReference type="SMART" id="SM00252">
    <property type="entry name" value="SH2"/>
    <property type="match status" value="1"/>
</dbReference>
<dbReference type="InterPro" id="IPR001715">
    <property type="entry name" value="CH_dom"/>
</dbReference>
<dbReference type="FunFam" id="1.20.900.10:FF:000009">
    <property type="entry name" value="Vav guanine nucleotide exchange factor 1"/>
    <property type="match status" value="1"/>
</dbReference>
<dbReference type="SMART" id="SM00326">
    <property type="entry name" value="SH3"/>
    <property type="match status" value="2"/>
</dbReference>
<dbReference type="InterPro" id="IPR055251">
    <property type="entry name" value="SOS1_NGEF_PH"/>
</dbReference>
<dbReference type="GO" id="GO:0005737">
    <property type="term" value="C:cytoplasm"/>
    <property type="evidence" value="ECO:0007669"/>
    <property type="project" value="TreeGrafter"/>
</dbReference>
<dbReference type="InterPro" id="IPR000219">
    <property type="entry name" value="DH_dom"/>
</dbReference>
<evidence type="ECO:0000259" key="11">
    <source>
        <dbReference type="PROSITE" id="PS50001"/>
    </source>
</evidence>
<dbReference type="PROSITE" id="PS50002">
    <property type="entry name" value="SH3"/>
    <property type="match status" value="2"/>
</dbReference>
<feature type="domain" description="SH3" evidence="12">
    <location>
        <begin position="796"/>
        <end position="855"/>
    </location>
</feature>
<keyword evidence="4" id="KW-0479">Metal-binding</keyword>
<dbReference type="InterPro" id="IPR036872">
    <property type="entry name" value="CH_dom_sf"/>
</dbReference>
<sequence>MEEEGRLWRQCAAWLVACRVLPPSHRAVQDDSQVFELAQVLRDGVLLCQLLNNVEPGSLPLKEINLRPQMSQFLCLRNIRMFINTCVNRFGMHHAELFDPFDLFEVRDFAKVINALSKLSYSAVVQKKGIGGFPSQGLEDDEDIYHSLEEMADEYDLDEEDDIYDLPGDEECDELYEDIMKSEVMRPILPPGQMRDEDRRNCCLNEISETERRYTDTLETIEKHFMQPLKRLLTSKDIDAIFSNMEELLRLHRSFCTEIQHNILQRGGQNLHQIFINYKEKFVLYGLYCSKMTDASAYIDTLTAREEYRQKIEECSHRANQGRHSLRDLLVFPMQRVLKYPLLLKELLTFTTNATERENLKRALDAMKDVGQYVNEVKRDMETLKTITKMQNSIENLNQALSMYGRPKIDDELKVLSVTERRSKQDRNIFLFDLAVIICKRRGDTFEMKEILDLKEYKVTDDPTPNKDNKKWSFGFFLAHLHGQNGFQFHCKTVEQKKKWMEQFEMAQSNIKPEKWNGQNHEFEMHTFDRCTECRSCHMLLRGVFFQGYHCLRCGASAHKECLGNMDACRQPRLTDSPLNTMDKNFNGPRSAAASPIPDLGLPKMSAISGYFGIPSPPAAYLPALTFEKNEIIELMRGDPKSNWWQGRSVVSGKVGYFPCTFVEPVRPKKVENHDYGGYPWLAEVLERSAAGDILMSCPHGTYLVRGRVRDQREYAISIRHNEEVKHIKIVAKEGKFHITETKRFKSLVQLVGYYQVHSLKEGFSALDTNLKYPYKGSMQSVLPLRRMRGPADKPQPIGVGIARYDYVARDRAELSFREGDVVKIYSKGVNGWWKGESCGRFGLFPFSYVEEEML</sequence>
<dbReference type="Gene3D" id="2.30.29.30">
    <property type="entry name" value="Pleckstrin-homology domain (PH domain)/Phosphotyrosine-binding domain (PTB)"/>
    <property type="match status" value="1"/>
</dbReference>
<dbReference type="PRINTS" id="PR00499">
    <property type="entry name" value="P67PHOX"/>
</dbReference>
<evidence type="ECO:0000313" key="17">
    <source>
        <dbReference type="EMBL" id="AQT39610.1"/>
    </source>
</evidence>
<dbReference type="InterPro" id="IPR001452">
    <property type="entry name" value="SH3_domain"/>
</dbReference>
<keyword evidence="8 9" id="KW-0727">SH2 domain</keyword>
<dbReference type="CDD" id="cd21201">
    <property type="entry name" value="CH_VAV"/>
    <property type="match status" value="1"/>
</dbReference>
<evidence type="ECO:0000256" key="2">
    <source>
        <dbReference type="ARBA" id="ARBA00022553"/>
    </source>
</evidence>
<feature type="domain" description="PH" evidence="13">
    <location>
        <begin position="406"/>
        <end position="509"/>
    </location>
</feature>
<dbReference type="GO" id="GO:0035556">
    <property type="term" value="P:intracellular signal transduction"/>
    <property type="evidence" value="ECO:0007669"/>
    <property type="project" value="InterPro"/>
</dbReference>
<organism evidence="17">
    <name type="scientific">Lethenteron camtschaticum</name>
    <name type="common">Japanese lamprey</name>
    <name type="synonym">Lampetra japonica</name>
    <dbReference type="NCBI Taxonomy" id="980415"/>
    <lineage>
        <taxon>Eukaryota</taxon>
        <taxon>Metazoa</taxon>
        <taxon>Chordata</taxon>
        <taxon>Craniata</taxon>
        <taxon>Vertebrata</taxon>
        <taxon>Cyclostomata</taxon>
        <taxon>Hyperoartia</taxon>
        <taxon>Petromyzontiformes</taxon>
        <taxon>Petromyzontidae</taxon>
        <taxon>Lethenteron</taxon>
    </lineage>
</organism>
<evidence type="ECO:0000256" key="1">
    <source>
        <dbReference type="ARBA" id="ARBA00022443"/>
    </source>
</evidence>
<keyword evidence="1 10" id="KW-0728">SH3 domain</keyword>
<dbReference type="PROSITE" id="PS00741">
    <property type="entry name" value="DH_1"/>
    <property type="match status" value="1"/>
</dbReference>
<evidence type="ECO:0000259" key="14">
    <source>
        <dbReference type="PROSITE" id="PS50010"/>
    </source>
</evidence>
<dbReference type="PRINTS" id="PR00452">
    <property type="entry name" value="SH3DOMAIN"/>
</dbReference>
<evidence type="ECO:0000256" key="9">
    <source>
        <dbReference type="PROSITE-ProRule" id="PRU00191"/>
    </source>
</evidence>
<keyword evidence="6" id="KW-0863">Zinc-finger</keyword>
<reference evidence="17" key="1">
    <citation type="submission" date="2016-09" db="EMBL/GenBank/DDBJ databases">
        <authorList>
            <person name="Capua I."/>
            <person name="De Benedictis P."/>
            <person name="Joannis T."/>
            <person name="Lombin L.H."/>
            <person name="Cattoli G."/>
        </authorList>
    </citation>
    <scope>NUCLEOTIDE SEQUENCE</scope>
    <source>
        <tissue evidence="17">Medullary bodies</tissue>
    </source>
</reference>
<dbReference type="Pfam" id="PF00017">
    <property type="entry name" value="SH2"/>
    <property type="match status" value="1"/>
</dbReference>
<evidence type="ECO:0000259" key="15">
    <source>
        <dbReference type="PROSITE" id="PS50021"/>
    </source>
</evidence>
<dbReference type="GO" id="GO:0008270">
    <property type="term" value="F:zinc ion binding"/>
    <property type="evidence" value="ECO:0007669"/>
    <property type="project" value="UniProtKB-KW"/>
</dbReference>
<dbReference type="InterPro" id="IPR022613">
    <property type="entry name" value="CH_CAMSAP_2"/>
</dbReference>
<evidence type="ECO:0000256" key="7">
    <source>
        <dbReference type="ARBA" id="ARBA00022833"/>
    </source>
</evidence>
<protein>
    <submittedName>
        <fullName evidence="17">Guanine nucleotide exchange factor VAV3</fullName>
    </submittedName>
</protein>
<dbReference type="SUPFAM" id="SSF47576">
    <property type="entry name" value="Calponin-homology domain, CH-domain"/>
    <property type="match status" value="1"/>
</dbReference>
<dbReference type="SUPFAM" id="SSF50729">
    <property type="entry name" value="PH domain-like"/>
    <property type="match status" value="1"/>
</dbReference>
<dbReference type="PROSITE" id="PS50003">
    <property type="entry name" value="PH_DOMAIN"/>
    <property type="match status" value="1"/>
</dbReference>
<dbReference type="SMART" id="SM00325">
    <property type="entry name" value="RhoGEF"/>
    <property type="match status" value="1"/>
</dbReference>
<dbReference type="AlphaFoldDB" id="A0A1S6LNP8"/>
<feature type="domain" description="Calponin-homology (CH)" evidence="15">
    <location>
        <begin position="5"/>
        <end position="123"/>
    </location>
</feature>
<keyword evidence="7" id="KW-0862">Zinc</keyword>
<dbReference type="PROSITE" id="PS50010">
    <property type="entry name" value="DH_2"/>
    <property type="match status" value="1"/>
</dbReference>
<evidence type="ECO:0000256" key="10">
    <source>
        <dbReference type="PROSITE-ProRule" id="PRU00192"/>
    </source>
</evidence>
<feature type="domain" description="SH2" evidence="11">
    <location>
        <begin position="681"/>
        <end position="775"/>
    </location>
</feature>
<dbReference type="InterPro" id="IPR000980">
    <property type="entry name" value="SH2"/>
</dbReference>
<evidence type="ECO:0000256" key="5">
    <source>
        <dbReference type="ARBA" id="ARBA00022737"/>
    </source>
</evidence>
<feature type="domain" description="Phorbol-ester/DAG-type" evidence="16">
    <location>
        <begin position="520"/>
        <end position="569"/>
    </location>
</feature>
<dbReference type="GO" id="GO:0005085">
    <property type="term" value="F:guanyl-nucleotide exchange factor activity"/>
    <property type="evidence" value="ECO:0007669"/>
    <property type="project" value="UniProtKB-KW"/>
</dbReference>
<dbReference type="Gene3D" id="1.10.418.10">
    <property type="entry name" value="Calponin-like domain"/>
    <property type="match status" value="1"/>
</dbReference>
<dbReference type="Gene3D" id="3.30.505.10">
    <property type="entry name" value="SH2 domain"/>
    <property type="match status" value="1"/>
</dbReference>
<evidence type="ECO:0000256" key="3">
    <source>
        <dbReference type="ARBA" id="ARBA00022658"/>
    </source>
</evidence>
<dbReference type="Pfam" id="PF00621">
    <property type="entry name" value="RhoGEF"/>
    <property type="match status" value="1"/>
</dbReference>
<dbReference type="SMART" id="SM00233">
    <property type="entry name" value="PH"/>
    <property type="match status" value="1"/>
</dbReference>